<keyword evidence="3" id="KW-1185">Reference proteome</keyword>
<dbReference type="Proteomes" id="UP001146351">
    <property type="component" value="Unassembled WGS sequence"/>
</dbReference>
<dbReference type="EMBL" id="JAPQKO010000002">
    <property type="protein sequence ID" value="KAJ5179484.1"/>
    <property type="molecule type" value="Genomic_DNA"/>
</dbReference>
<evidence type="ECO:0000313" key="2">
    <source>
        <dbReference type="EMBL" id="KAJ5179484.1"/>
    </source>
</evidence>
<accession>A0A9W9LW94</accession>
<organism evidence="2 3">
    <name type="scientific">Penicillium capsulatum</name>
    <dbReference type="NCBI Taxonomy" id="69766"/>
    <lineage>
        <taxon>Eukaryota</taxon>
        <taxon>Fungi</taxon>
        <taxon>Dikarya</taxon>
        <taxon>Ascomycota</taxon>
        <taxon>Pezizomycotina</taxon>
        <taxon>Eurotiomycetes</taxon>
        <taxon>Eurotiomycetidae</taxon>
        <taxon>Eurotiales</taxon>
        <taxon>Aspergillaceae</taxon>
        <taxon>Penicillium</taxon>
    </lineage>
</organism>
<feature type="compositionally biased region" description="Low complexity" evidence="1">
    <location>
        <begin position="14"/>
        <end position="23"/>
    </location>
</feature>
<evidence type="ECO:0000256" key="1">
    <source>
        <dbReference type="SAM" id="MobiDB-lite"/>
    </source>
</evidence>
<feature type="region of interest" description="Disordered" evidence="1">
    <location>
        <begin position="1"/>
        <end position="74"/>
    </location>
</feature>
<proteinExistence type="predicted"/>
<reference evidence="2" key="1">
    <citation type="submission" date="2022-11" db="EMBL/GenBank/DDBJ databases">
        <authorList>
            <person name="Petersen C."/>
        </authorList>
    </citation>
    <scope>NUCLEOTIDE SEQUENCE</scope>
    <source>
        <strain evidence="2">IBT 21917</strain>
    </source>
</reference>
<dbReference type="OrthoDB" id="4343009at2759"/>
<feature type="compositionally biased region" description="Low complexity" evidence="1">
    <location>
        <begin position="48"/>
        <end position="70"/>
    </location>
</feature>
<reference evidence="2" key="2">
    <citation type="journal article" date="2023" name="IMA Fungus">
        <title>Comparative genomic study of the Penicillium genus elucidates a diverse pangenome and 15 lateral gene transfer events.</title>
        <authorList>
            <person name="Petersen C."/>
            <person name="Sorensen T."/>
            <person name="Nielsen M.R."/>
            <person name="Sondergaard T.E."/>
            <person name="Sorensen J.L."/>
            <person name="Fitzpatrick D.A."/>
            <person name="Frisvad J.C."/>
            <person name="Nielsen K.L."/>
        </authorList>
    </citation>
    <scope>NUCLEOTIDE SEQUENCE</scope>
    <source>
        <strain evidence="2">IBT 21917</strain>
    </source>
</reference>
<protein>
    <submittedName>
        <fullName evidence="2">Uncharacterized protein</fullName>
    </submittedName>
</protein>
<feature type="compositionally biased region" description="Basic and acidic residues" evidence="1">
    <location>
        <begin position="1"/>
        <end position="12"/>
    </location>
</feature>
<gene>
    <name evidence="2" type="ORF">N7492_002694</name>
</gene>
<name>A0A9W9LW94_9EURO</name>
<dbReference type="AlphaFoldDB" id="A0A9W9LW94"/>
<evidence type="ECO:0000313" key="3">
    <source>
        <dbReference type="Proteomes" id="UP001146351"/>
    </source>
</evidence>
<comment type="caution">
    <text evidence="2">The sequence shown here is derived from an EMBL/GenBank/DDBJ whole genome shotgun (WGS) entry which is preliminary data.</text>
</comment>
<sequence length="543" mass="60065">MPKIYDRAEKKKSSTPTTPPKSTGSNNSKASGQPIGKKKGKACSKAITAQSKATTSTESKSASTSSSKPKSNAKKICDTNFEGVQGQPSGENAQKVWRDTDMGNLTQSLLDEFVPSVYGKFNQSLPYTIAHQLAGISIEGWGCDADSCDMPDIGDHCEKSNNPYWLFILACLRNFREATHNIIDILDEARDTVSESVHKLFEDLSKPLDVDDTIQVIISAAFSAVSMGLSAVPGVGQALEDYGQVASSIGAYTIDEQITSEEKKNEYADAVQRVLADGVERIVDNIKKYQRRILEDVPANDRWKPYSDHTGSAAQLFRDGSFANQLKGSTNISARHQVERGLYSGAISYVWGSQEIFVAVAKGKFNDLEPCDIDLKGTEIWRECVDGAAYFLVKAERISRPWSQFGDIYGVDKLHNYGGLTLKDVVVSSAIATKANGYRGTFKDGAHAMDYIKGQGTDRLYFNLKTCFIDDMDHKSPESESDKNPTGVVRPSFFWIHFPDFAFTNWGYQTYLREYLMSCENQKDKNGKKFGYGTMCDNCDNSF</sequence>